<evidence type="ECO:0000259" key="2">
    <source>
        <dbReference type="PROSITE" id="PS50994"/>
    </source>
</evidence>
<protein>
    <submittedName>
        <fullName evidence="3">Transposase family protein</fullName>
    </submittedName>
</protein>
<feature type="compositionally biased region" description="Basic and acidic residues" evidence="1">
    <location>
        <begin position="182"/>
        <end position="193"/>
    </location>
</feature>
<dbReference type="Gene3D" id="3.30.420.10">
    <property type="entry name" value="Ribonuclease H-like superfamily/Ribonuclease H"/>
    <property type="match status" value="1"/>
</dbReference>
<name>A0A934IMZ2_9HYPH</name>
<evidence type="ECO:0000313" key="4">
    <source>
        <dbReference type="Proteomes" id="UP000609531"/>
    </source>
</evidence>
<proteinExistence type="predicted"/>
<evidence type="ECO:0000256" key="1">
    <source>
        <dbReference type="SAM" id="MobiDB-lite"/>
    </source>
</evidence>
<dbReference type="InterPro" id="IPR001584">
    <property type="entry name" value="Integrase_cat-core"/>
</dbReference>
<gene>
    <name evidence="3" type="ORF">JCR33_19435</name>
</gene>
<dbReference type="Proteomes" id="UP000609531">
    <property type="component" value="Unassembled WGS sequence"/>
</dbReference>
<keyword evidence="4" id="KW-1185">Reference proteome</keyword>
<dbReference type="InterPro" id="IPR036397">
    <property type="entry name" value="RNaseH_sf"/>
</dbReference>
<feature type="domain" description="Integrase catalytic" evidence="2">
    <location>
        <begin position="7"/>
        <end position="182"/>
    </location>
</feature>
<comment type="caution">
    <text evidence="3">The sequence shown here is derived from an EMBL/GenBank/DDBJ whole genome shotgun (WGS) entry which is preliminary data.</text>
</comment>
<dbReference type="GO" id="GO:0003676">
    <property type="term" value="F:nucleic acid binding"/>
    <property type="evidence" value="ECO:0007669"/>
    <property type="project" value="InterPro"/>
</dbReference>
<feature type="compositionally biased region" description="Basic and acidic residues" evidence="1">
    <location>
        <begin position="132"/>
        <end position="168"/>
    </location>
</feature>
<dbReference type="PROSITE" id="PS50994">
    <property type="entry name" value="INTEGRASE"/>
    <property type="match status" value="1"/>
</dbReference>
<evidence type="ECO:0000313" key="3">
    <source>
        <dbReference type="EMBL" id="MBJ3777886.1"/>
    </source>
</evidence>
<organism evidence="3 4">
    <name type="scientific">Acuticoccus mangrovi</name>
    <dbReference type="NCBI Taxonomy" id="2796142"/>
    <lineage>
        <taxon>Bacteria</taxon>
        <taxon>Pseudomonadati</taxon>
        <taxon>Pseudomonadota</taxon>
        <taxon>Alphaproteobacteria</taxon>
        <taxon>Hyphomicrobiales</taxon>
        <taxon>Amorphaceae</taxon>
        <taxon>Acuticoccus</taxon>
    </lineage>
</organism>
<dbReference type="GO" id="GO:0015074">
    <property type="term" value="P:DNA integration"/>
    <property type="evidence" value="ECO:0007669"/>
    <property type="project" value="InterPro"/>
</dbReference>
<reference evidence="3" key="1">
    <citation type="submission" date="2020-12" db="EMBL/GenBank/DDBJ databases">
        <title>Bacterial taxonomy.</title>
        <authorList>
            <person name="Pan X."/>
        </authorList>
    </citation>
    <scope>NUCLEOTIDE SEQUENCE</scope>
    <source>
        <strain evidence="3">B2012</strain>
    </source>
</reference>
<accession>A0A934IMZ2</accession>
<dbReference type="PANTHER" id="PTHR47515">
    <property type="entry name" value="LOW CALCIUM RESPONSE LOCUS PROTEIN T"/>
    <property type="match status" value="1"/>
</dbReference>
<feature type="region of interest" description="Disordered" evidence="1">
    <location>
        <begin position="101"/>
        <end position="193"/>
    </location>
</feature>
<dbReference type="SUPFAM" id="SSF53098">
    <property type="entry name" value="Ribonuclease H-like"/>
    <property type="match status" value="1"/>
</dbReference>
<dbReference type="EMBL" id="JAEKJA010000021">
    <property type="protein sequence ID" value="MBJ3777886.1"/>
    <property type="molecule type" value="Genomic_DNA"/>
</dbReference>
<sequence>MKAKLRADRVPATAANETWAMDVVHIQLAPRREPRIPRIVDTFFQYAPAVDAKLSDRVEDVMATLEHVCTELGTPKTIRANQGSEFVSRDLDPWADANGVALDFSRPGKPTDRGPRHRPAVPMKPRNSNGGDPDKGGQLRTLTLERIERITKEATGKRFSGNDHEPLRHPQSPPAAAQTRRQVVDDRARLPRA</sequence>
<dbReference type="PANTHER" id="PTHR47515:SF1">
    <property type="entry name" value="BLR2054 PROTEIN"/>
    <property type="match status" value="1"/>
</dbReference>
<dbReference type="Pfam" id="PF00665">
    <property type="entry name" value="rve"/>
    <property type="match status" value="1"/>
</dbReference>
<dbReference type="AlphaFoldDB" id="A0A934IMZ2"/>
<dbReference type="InterPro" id="IPR012337">
    <property type="entry name" value="RNaseH-like_sf"/>
</dbReference>